<dbReference type="SUPFAM" id="SSF56672">
    <property type="entry name" value="DNA/RNA polymerases"/>
    <property type="match status" value="1"/>
</dbReference>
<accession>A0A2I0AXK1</accession>
<keyword evidence="1" id="KW-0808">Transferase</keyword>
<dbReference type="InterPro" id="IPR043502">
    <property type="entry name" value="DNA/RNA_pol_sf"/>
</dbReference>
<dbReference type="EMBL" id="KZ451939">
    <property type="protein sequence ID" value="PKA60269.1"/>
    <property type="molecule type" value="Genomic_DNA"/>
</dbReference>
<keyword evidence="3" id="KW-0540">Nuclease</keyword>
<proteinExistence type="predicted"/>
<evidence type="ECO:0000256" key="5">
    <source>
        <dbReference type="ARBA" id="ARBA00022801"/>
    </source>
</evidence>
<evidence type="ECO:0000313" key="8">
    <source>
        <dbReference type="EMBL" id="PKA60269.1"/>
    </source>
</evidence>
<dbReference type="GO" id="GO:0003964">
    <property type="term" value="F:RNA-directed DNA polymerase activity"/>
    <property type="evidence" value="ECO:0007669"/>
    <property type="project" value="UniProtKB-KW"/>
</dbReference>
<evidence type="ECO:0000256" key="6">
    <source>
        <dbReference type="ARBA" id="ARBA00022918"/>
    </source>
</evidence>
<dbReference type="PANTHER" id="PTHR48475">
    <property type="entry name" value="RIBONUCLEASE H"/>
    <property type="match status" value="1"/>
</dbReference>
<dbReference type="OrthoDB" id="782294at2759"/>
<reference evidence="8 9" key="1">
    <citation type="journal article" date="2017" name="Nature">
        <title>The Apostasia genome and the evolution of orchids.</title>
        <authorList>
            <person name="Zhang G.Q."/>
            <person name="Liu K.W."/>
            <person name="Li Z."/>
            <person name="Lohaus R."/>
            <person name="Hsiao Y.Y."/>
            <person name="Niu S.C."/>
            <person name="Wang J.Y."/>
            <person name="Lin Y.C."/>
            <person name="Xu Q."/>
            <person name="Chen L.J."/>
            <person name="Yoshida K."/>
            <person name="Fujiwara S."/>
            <person name="Wang Z.W."/>
            <person name="Zhang Y.Q."/>
            <person name="Mitsuda N."/>
            <person name="Wang M."/>
            <person name="Liu G.H."/>
            <person name="Pecoraro L."/>
            <person name="Huang H.X."/>
            <person name="Xiao X.J."/>
            <person name="Lin M."/>
            <person name="Wu X.Y."/>
            <person name="Wu W.L."/>
            <person name="Chen Y.Y."/>
            <person name="Chang S.B."/>
            <person name="Sakamoto S."/>
            <person name="Ohme-Takagi M."/>
            <person name="Yagi M."/>
            <person name="Zeng S.J."/>
            <person name="Shen C.Y."/>
            <person name="Yeh C.M."/>
            <person name="Luo Y.B."/>
            <person name="Tsai W.C."/>
            <person name="Van de Peer Y."/>
            <person name="Liu Z.J."/>
        </authorList>
    </citation>
    <scope>NUCLEOTIDE SEQUENCE [LARGE SCALE GENOMIC DNA]</scope>
    <source>
        <strain evidence="9">cv. Shenzhen</strain>
        <tissue evidence="8">Stem</tissue>
    </source>
</reference>
<name>A0A2I0AXK1_9ASPA</name>
<keyword evidence="2" id="KW-0548">Nucleotidyltransferase</keyword>
<evidence type="ECO:0000256" key="1">
    <source>
        <dbReference type="ARBA" id="ARBA00022679"/>
    </source>
</evidence>
<dbReference type="Proteomes" id="UP000236161">
    <property type="component" value="Unassembled WGS sequence"/>
</dbReference>
<dbReference type="GO" id="GO:0016787">
    <property type="term" value="F:hydrolase activity"/>
    <property type="evidence" value="ECO:0007669"/>
    <property type="project" value="UniProtKB-KW"/>
</dbReference>
<protein>
    <recommendedName>
        <fullName evidence="7">Reverse transcriptase RNase H-like domain-containing protein</fullName>
    </recommendedName>
</protein>
<feature type="domain" description="Reverse transcriptase RNase H-like" evidence="7">
    <location>
        <begin position="12"/>
        <end position="111"/>
    </location>
</feature>
<keyword evidence="4" id="KW-0255">Endonuclease</keyword>
<evidence type="ECO:0000313" key="9">
    <source>
        <dbReference type="Proteomes" id="UP000236161"/>
    </source>
</evidence>
<keyword evidence="5" id="KW-0378">Hydrolase</keyword>
<dbReference type="AlphaFoldDB" id="A0A2I0AXK1"/>
<gene>
    <name evidence="8" type="ORF">AXF42_Ash008328</name>
</gene>
<evidence type="ECO:0000259" key="7">
    <source>
        <dbReference type="Pfam" id="PF17917"/>
    </source>
</evidence>
<dbReference type="Pfam" id="PF17917">
    <property type="entry name" value="RT_RNaseH"/>
    <property type="match status" value="1"/>
</dbReference>
<keyword evidence="9" id="KW-1185">Reference proteome</keyword>
<evidence type="ECO:0000256" key="4">
    <source>
        <dbReference type="ARBA" id="ARBA00022759"/>
    </source>
</evidence>
<dbReference type="GO" id="GO:0004519">
    <property type="term" value="F:endonuclease activity"/>
    <property type="evidence" value="ECO:0007669"/>
    <property type="project" value="UniProtKB-KW"/>
</dbReference>
<organism evidence="8 9">
    <name type="scientific">Apostasia shenzhenica</name>
    <dbReference type="NCBI Taxonomy" id="1088818"/>
    <lineage>
        <taxon>Eukaryota</taxon>
        <taxon>Viridiplantae</taxon>
        <taxon>Streptophyta</taxon>
        <taxon>Embryophyta</taxon>
        <taxon>Tracheophyta</taxon>
        <taxon>Spermatophyta</taxon>
        <taxon>Magnoliopsida</taxon>
        <taxon>Liliopsida</taxon>
        <taxon>Asparagales</taxon>
        <taxon>Orchidaceae</taxon>
        <taxon>Apostasioideae</taxon>
        <taxon>Apostasia</taxon>
    </lineage>
</organism>
<evidence type="ECO:0000256" key="3">
    <source>
        <dbReference type="ARBA" id="ARBA00022722"/>
    </source>
</evidence>
<evidence type="ECO:0000256" key="2">
    <source>
        <dbReference type="ARBA" id="ARBA00022695"/>
    </source>
</evidence>
<sequence length="111" mass="12818">MSPLVLAAPTPARLLILYTAALDESLRAFLAQHNEENNEMALYYLNRRMIGAKIRYSSIQKHCLELIFAVQKLRHYLLAHKVTLISRIDSQKVLMTQPMLTERLAQWALLL</sequence>
<dbReference type="InterPro" id="IPR041373">
    <property type="entry name" value="RT_RNaseH"/>
</dbReference>
<keyword evidence="6" id="KW-0695">RNA-directed DNA polymerase</keyword>
<dbReference type="PANTHER" id="PTHR48475:SF1">
    <property type="entry name" value="RNASE H TYPE-1 DOMAIN-CONTAINING PROTEIN"/>
    <property type="match status" value="1"/>
</dbReference>